<protein>
    <submittedName>
        <fullName evidence="1">Uncharacterized protein</fullName>
    </submittedName>
</protein>
<dbReference type="Proteomes" id="UP001326613">
    <property type="component" value="Chromosome"/>
</dbReference>
<sequence>MQKLFYYARHKQSRYKPKLHRLEKKLMIKQTLKWSFSNNKSTDIR</sequence>
<name>A0ABZ0US37_9RICK</name>
<dbReference type="EMBL" id="CP112932">
    <property type="protein sequence ID" value="WPY00840.1"/>
    <property type="molecule type" value="Genomic_DNA"/>
</dbReference>
<reference evidence="1 2" key="1">
    <citation type="submission" date="2022-10" db="EMBL/GenBank/DDBJ databases">
        <title>Host association and intracellularity evolved multiple times independently in the Rickettsiales.</title>
        <authorList>
            <person name="Castelli M."/>
            <person name="Nardi T."/>
            <person name="Gammuto L."/>
            <person name="Bellinzona G."/>
            <person name="Sabaneyeva E."/>
            <person name="Potekhin A."/>
            <person name="Serra V."/>
            <person name="Petroni G."/>
            <person name="Sassera D."/>
        </authorList>
    </citation>
    <scope>NUCLEOTIDE SEQUENCE [LARGE SCALE GENOMIC DNA]</scope>
    <source>
        <strain evidence="1 2">Kr 154-4</strain>
    </source>
</reference>
<evidence type="ECO:0000313" key="1">
    <source>
        <dbReference type="EMBL" id="WPY00840.1"/>
    </source>
</evidence>
<accession>A0ABZ0US37</accession>
<keyword evidence="2" id="KW-1185">Reference proteome</keyword>
<organism evidence="1 2">
    <name type="scientific">Candidatus Trichorickettsia mobilis</name>
    <dbReference type="NCBI Taxonomy" id="1346319"/>
    <lineage>
        <taxon>Bacteria</taxon>
        <taxon>Pseudomonadati</taxon>
        <taxon>Pseudomonadota</taxon>
        <taxon>Alphaproteobacteria</taxon>
        <taxon>Rickettsiales</taxon>
        <taxon>Rickettsiaceae</taxon>
        <taxon>Rickettsieae</taxon>
        <taxon>Candidatus Trichorickettsia</taxon>
    </lineage>
</organism>
<evidence type="ECO:0000313" key="2">
    <source>
        <dbReference type="Proteomes" id="UP001326613"/>
    </source>
</evidence>
<gene>
    <name evidence="1" type="ORF">Trichorick_00729</name>
</gene>
<proteinExistence type="predicted"/>